<dbReference type="GeneID" id="83199312"/>
<dbReference type="CDD" id="cd03788">
    <property type="entry name" value="GT20_TPS"/>
    <property type="match status" value="1"/>
</dbReference>
<dbReference type="AlphaFoldDB" id="A0A9W9PJ03"/>
<dbReference type="GO" id="GO:0034605">
    <property type="term" value="P:cellular response to heat"/>
    <property type="evidence" value="ECO:0007669"/>
    <property type="project" value="TreeGrafter"/>
</dbReference>
<evidence type="ECO:0000256" key="4">
    <source>
        <dbReference type="ARBA" id="ARBA00048039"/>
    </source>
</evidence>
<dbReference type="GO" id="GO:0005946">
    <property type="term" value="C:alpha,alpha-trehalose-phosphate synthase complex (UDP-forming)"/>
    <property type="evidence" value="ECO:0007669"/>
    <property type="project" value="TreeGrafter"/>
</dbReference>
<keyword evidence="6" id="KW-1185">Reference proteome</keyword>
<comment type="caution">
    <text evidence="5">The sequence shown here is derived from an EMBL/GenBank/DDBJ whole genome shotgun (WGS) entry which is preliminary data.</text>
</comment>
<reference evidence="5" key="2">
    <citation type="journal article" date="2023" name="IMA Fungus">
        <title>Comparative genomic study of the Penicillium genus elucidates a diverse pangenome and 15 lateral gene transfer events.</title>
        <authorList>
            <person name="Petersen C."/>
            <person name="Sorensen T."/>
            <person name="Nielsen M.R."/>
            <person name="Sondergaard T.E."/>
            <person name="Sorensen J.L."/>
            <person name="Fitzpatrick D.A."/>
            <person name="Frisvad J.C."/>
            <person name="Nielsen K.L."/>
        </authorList>
    </citation>
    <scope>NUCLEOTIDE SEQUENCE</scope>
    <source>
        <strain evidence="5">IBT 19713</strain>
    </source>
</reference>
<accession>A0A9W9PJ03</accession>
<protein>
    <recommendedName>
        <fullName evidence="1">alpha,alpha-trehalose-phosphate synthase (UDP-forming)</fullName>
        <ecNumber evidence="1">2.4.1.15</ecNumber>
    </recommendedName>
</protein>
<evidence type="ECO:0000313" key="6">
    <source>
        <dbReference type="Proteomes" id="UP001150941"/>
    </source>
</evidence>
<dbReference type="GO" id="GO:0004805">
    <property type="term" value="F:trehalose-phosphatase activity"/>
    <property type="evidence" value="ECO:0007669"/>
    <property type="project" value="TreeGrafter"/>
</dbReference>
<comment type="catalytic activity">
    <reaction evidence="4">
        <text>D-glucose 6-phosphate + UDP-alpha-D-glucose = alpha,alpha-trehalose 6-phosphate + UDP + H(+)</text>
        <dbReference type="Rhea" id="RHEA:18889"/>
        <dbReference type="ChEBI" id="CHEBI:15378"/>
        <dbReference type="ChEBI" id="CHEBI:58223"/>
        <dbReference type="ChEBI" id="CHEBI:58429"/>
        <dbReference type="ChEBI" id="CHEBI:58885"/>
        <dbReference type="ChEBI" id="CHEBI:61548"/>
        <dbReference type="EC" id="2.4.1.15"/>
    </reaction>
</comment>
<keyword evidence="2" id="KW-0328">Glycosyltransferase</keyword>
<gene>
    <name evidence="5" type="ORF">N7468_002712</name>
</gene>
<dbReference type="EC" id="2.4.1.15" evidence="1"/>
<evidence type="ECO:0000313" key="5">
    <source>
        <dbReference type="EMBL" id="KAJ5247729.1"/>
    </source>
</evidence>
<dbReference type="Proteomes" id="UP001150941">
    <property type="component" value="Unassembled WGS sequence"/>
</dbReference>
<dbReference type="GO" id="GO:0005829">
    <property type="term" value="C:cytosol"/>
    <property type="evidence" value="ECO:0007669"/>
    <property type="project" value="TreeGrafter"/>
</dbReference>
<evidence type="ECO:0000256" key="2">
    <source>
        <dbReference type="ARBA" id="ARBA00022676"/>
    </source>
</evidence>
<evidence type="ECO:0000256" key="3">
    <source>
        <dbReference type="ARBA" id="ARBA00022679"/>
    </source>
</evidence>
<sequence>MATDEKRSLIIVSNRLPLSVKRVDNHYESSVSSGGLVTSLSGLTKSTQFQWFGWPGMEVKDNTDREEVSKSLSKHNAVPIFLDSGLAHEHYNGFSSMTLCIPGRWHSLAHKTTDRILWPILHYQSGVTFDDGPWQAYKRVNELFADQVADAAGNGTLIWVHDYHLMLLPELLRTRLRNQGKACAIGFSLHTPFPAGDFWRNLPVRKHIIEGLLASDLIGFHTEEGARTEIPNQIQYKDRLICTGRFIIGIDPQKFTDTLQTSEVQARIAALEQRYKGVKVIVGVDRLDHIKGLTQKLKGFDTFLDDHPELQNKVVLIQVAVPSREDVKEYQDLETELSTLAGKINGKHATPEGTPLLYMHRSVPFTELTALYSIADACLLTSTRDGMNLVSFEYVACQENRHGVLVLSEFAGAASFMREGSIPFHPANKSEMSEALFEALNLSDAERTKKYMYLRDFIHEHTSARWGQTFIEKLSARTWDRAGASCP</sequence>
<reference evidence="5" key="1">
    <citation type="submission" date="2022-11" db="EMBL/GenBank/DDBJ databases">
        <authorList>
            <person name="Petersen C."/>
        </authorList>
    </citation>
    <scope>NUCLEOTIDE SEQUENCE</scope>
    <source>
        <strain evidence="5">IBT 19713</strain>
    </source>
</reference>
<dbReference type="SUPFAM" id="SSF53756">
    <property type="entry name" value="UDP-Glycosyltransferase/glycogen phosphorylase"/>
    <property type="match status" value="1"/>
</dbReference>
<organism evidence="5 6">
    <name type="scientific">Penicillium chermesinum</name>
    <dbReference type="NCBI Taxonomy" id="63820"/>
    <lineage>
        <taxon>Eukaryota</taxon>
        <taxon>Fungi</taxon>
        <taxon>Dikarya</taxon>
        <taxon>Ascomycota</taxon>
        <taxon>Pezizomycotina</taxon>
        <taxon>Eurotiomycetes</taxon>
        <taxon>Eurotiomycetidae</taxon>
        <taxon>Eurotiales</taxon>
        <taxon>Aspergillaceae</taxon>
        <taxon>Penicillium</taxon>
    </lineage>
</organism>
<keyword evidence="3" id="KW-0808">Transferase</keyword>
<dbReference type="FunFam" id="3.40.50.2000:FF:000007">
    <property type="entry name" value="Trehalose-6-phosphate synthase"/>
    <property type="match status" value="1"/>
</dbReference>
<dbReference type="PANTHER" id="PTHR10788">
    <property type="entry name" value="TREHALOSE-6-PHOSPHATE SYNTHASE"/>
    <property type="match status" value="1"/>
</dbReference>
<proteinExistence type="predicted"/>
<dbReference type="Gene3D" id="3.40.50.2000">
    <property type="entry name" value="Glycogen Phosphorylase B"/>
    <property type="match status" value="2"/>
</dbReference>
<name>A0A9W9PJ03_9EURO</name>
<dbReference type="InterPro" id="IPR001830">
    <property type="entry name" value="Glyco_trans_20"/>
</dbReference>
<dbReference type="PANTHER" id="PTHR10788:SF75">
    <property type="entry name" value="SYNTHASE SUBUNIT OF TREHALOSE-6-PHOSPHATE SYNTHASE_PHOSPHATASE COMPLEX (EUROFUNG)"/>
    <property type="match status" value="1"/>
</dbReference>
<dbReference type="RefSeq" id="XP_058335150.1">
    <property type="nucleotide sequence ID" value="XM_058472009.1"/>
</dbReference>
<dbReference type="OrthoDB" id="755951at2759"/>
<dbReference type="GO" id="GO:0005992">
    <property type="term" value="P:trehalose biosynthetic process"/>
    <property type="evidence" value="ECO:0007669"/>
    <property type="project" value="InterPro"/>
</dbReference>
<dbReference type="Pfam" id="PF00982">
    <property type="entry name" value="Glyco_transf_20"/>
    <property type="match status" value="1"/>
</dbReference>
<dbReference type="GO" id="GO:0003825">
    <property type="term" value="F:alpha,alpha-trehalose-phosphate synthase (UDP-forming) activity"/>
    <property type="evidence" value="ECO:0007669"/>
    <property type="project" value="UniProtKB-EC"/>
</dbReference>
<evidence type="ECO:0000256" key="1">
    <source>
        <dbReference type="ARBA" id="ARBA00012538"/>
    </source>
</evidence>
<dbReference type="EMBL" id="JAPQKS010000002">
    <property type="protein sequence ID" value="KAJ5247729.1"/>
    <property type="molecule type" value="Genomic_DNA"/>
</dbReference>